<keyword evidence="7 11" id="KW-1133">Transmembrane helix</keyword>
<keyword evidence="4" id="KW-0808">Transferase</keyword>
<feature type="compositionally biased region" description="Basic residues" evidence="10">
    <location>
        <begin position="876"/>
        <end position="888"/>
    </location>
</feature>
<keyword evidence="5 11" id="KW-0812">Transmembrane</keyword>
<feature type="transmembrane region" description="Helical" evidence="11">
    <location>
        <begin position="628"/>
        <end position="655"/>
    </location>
</feature>
<evidence type="ECO:0000256" key="4">
    <source>
        <dbReference type="ARBA" id="ARBA00022679"/>
    </source>
</evidence>
<proteinExistence type="inferred from homology"/>
<evidence type="ECO:0000256" key="5">
    <source>
        <dbReference type="ARBA" id="ARBA00022692"/>
    </source>
</evidence>
<evidence type="ECO:0000313" key="13">
    <source>
        <dbReference type="Proteomes" id="UP001527925"/>
    </source>
</evidence>
<dbReference type="Pfam" id="PF11051">
    <property type="entry name" value="Mannosyl_trans3"/>
    <property type="match status" value="1"/>
</dbReference>
<feature type="compositionally biased region" description="Low complexity" evidence="10">
    <location>
        <begin position="812"/>
        <end position="839"/>
    </location>
</feature>
<feature type="compositionally biased region" description="Polar residues" evidence="10">
    <location>
        <begin position="851"/>
        <end position="872"/>
    </location>
</feature>
<feature type="region of interest" description="Disordered" evidence="10">
    <location>
        <begin position="939"/>
        <end position="995"/>
    </location>
</feature>
<evidence type="ECO:0000256" key="9">
    <source>
        <dbReference type="ARBA" id="ARBA00023180"/>
    </source>
</evidence>
<comment type="caution">
    <text evidence="12">The sequence shown here is derived from an EMBL/GenBank/DDBJ whole genome shotgun (WGS) entry which is preliminary data.</text>
</comment>
<feature type="compositionally biased region" description="Basic and acidic residues" evidence="10">
    <location>
        <begin position="977"/>
        <end position="988"/>
    </location>
</feature>
<keyword evidence="9" id="KW-0325">Glycoprotein</keyword>
<feature type="region of interest" description="Disordered" evidence="10">
    <location>
        <begin position="421"/>
        <end position="472"/>
    </location>
</feature>
<protein>
    <submittedName>
        <fullName evidence="12">Uncharacterized protein</fullName>
    </submittedName>
</protein>
<name>A0ABR4N020_9FUNG</name>
<keyword evidence="8 11" id="KW-0472">Membrane</keyword>
<dbReference type="PANTHER" id="PTHR31392:SF1">
    <property type="entry name" value="ALPHA-1,3-MANNOSYLTRANSFERASE MNN1-RELATED"/>
    <property type="match status" value="1"/>
</dbReference>
<feature type="compositionally biased region" description="Low complexity" evidence="10">
    <location>
        <begin position="461"/>
        <end position="470"/>
    </location>
</feature>
<sequence length="1215" mass="129821">MPAAARRIWRAARRTAALLALPVTALALLALLYVTEPLPPSSTEVPVLSDGEPAIDDVHAAGDIAWAKRTVIRISSTHANLRACLRVGPRAALEAEASLNAANLELAVRGDDWRTLGRVARAYRRGFDVVYDLAAYDAECQPRDAPEWSVTKNGGSELEPEFVDSETPEEVLYDREALRRRTEAALVRLESQLFPWFLQARSQRRHALQALGASHGRGIAMAVSTGQAGTARIAIEALRAAGCTLNITVVHGGERRLSSTARHELARLEGVQVLDAREVMGIPVRPSHDEMRFLAGLAAPYREVILMDPDVVFFADAGEMLGMDEYMRAGTLLFKDRSTPFGGRMPDGSLAGEAEVVDREREDEARGASGPGTVFLLTQLAEPFLAAGGGELRLADSRLVMGLSGDEMDGGVAVVDKTHTPSAEKSLEASSMKGSAHPTTTRSRTPHTASRSTTRSHSRMHSASSSSAHAEPSIEPAIKVVFEMAGDSPPVIRADHGSQHGQMHQASEQSWSSSSSWSSPAWSPAAPSATAATQSTWTATDATQSTTSQDASHPTDQSGPWPAVVIAPQHDQSHDSSGVDMAGEAGSDQITRTEPTMTSTTSMATQTDIPNGTLNLSASDPQSPTSKLGMGGMIGIGAAGIGLVLIALFGGVYIYNTRLRSQSFRPTFVQARAQILRDSSDSNDPAGRRMSLLSAMAPVGAAAIVAKPLPVMHPAARGGATEAAKSAMAPGQFMYPPPPQNIQAYNLQQYEPSFHSHPMSTQIPMHPPMPMPMHMPMPPPPSLDYQVQAAYEKHAMGQQRAHPAQTLQRIKSPMPSQQQPQQQQQPSQLQQQQAYYASPFVPPSPAVVGSHFNTQPQQPQTSPIHTASTDASPSLPRRHPQVKSHRRTVTPLRIVIPTPPGSSGTQSNHSTLVRIPVNGNVTTMAVPVRVAVPPGTLQRSGTPMGWQQKPAQPQAPKYSQPPHMPTSALTVASMPSVDDKAAARGGRDGDDDEPTSAIAEVAGEAGSRRVQPPNMSMSMSVTELDDIMMIMQSVSKVLDTSTLERPLAAPRDADEHMRELERHYPLNVASAQPMPLRGHGAGQMQFDAVVDDDDSELSYDPADGVLARANARSFAYSSVYSCVDVSYSMASYPGTIGRSSAAGSGLPAFATSTAPRLHGGTVRSTLAASSTLARGRYDAGTLRDANKSRYDDMAGDEDTFSDAEASAIRHHILRQ</sequence>
<evidence type="ECO:0000256" key="8">
    <source>
        <dbReference type="ARBA" id="ARBA00023136"/>
    </source>
</evidence>
<feature type="compositionally biased region" description="Polar residues" evidence="10">
    <location>
        <begin position="421"/>
        <end position="433"/>
    </location>
</feature>
<keyword evidence="6" id="KW-0735">Signal-anchor</keyword>
<evidence type="ECO:0000256" key="3">
    <source>
        <dbReference type="ARBA" id="ARBA00022676"/>
    </source>
</evidence>
<organism evidence="12 13">
    <name type="scientific">Polyrhizophydium stewartii</name>
    <dbReference type="NCBI Taxonomy" id="2732419"/>
    <lineage>
        <taxon>Eukaryota</taxon>
        <taxon>Fungi</taxon>
        <taxon>Fungi incertae sedis</taxon>
        <taxon>Chytridiomycota</taxon>
        <taxon>Chytridiomycota incertae sedis</taxon>
        <taxon>Chytridiomycetes</taxon>
        <taxon>Rhizophydiales</taxon>
        <taxon>Rhizophydiales incertae sedis</taxon>
        <taxon>Polyrhizophydium</taxon>
    </lineage>
</organism>
<dbReference type="PANTHER" id="PTHR31392">
    <property type="entry name" value="ALPHA-1,3-MANNOSYLTRANSFERASE MNN1-RELATED"/>
    <property type="match status" value="1"/>
</dbReference>
<comment type="subcellular location">
    <subcellularLocation>
        <location evidence="1">Membrane</location>
        <topology evidence="1">Single-pass type II membrane protein</topology>
    </subcellularLocation>
</comment>
<feature type="compositionally biased region" description="Polar residues" evidence="10">
    <location>
        <begin position="901"/>
        <end position="910"/>
    </location>
</feature>
<dbReference type="InterPro" id="IPR022751">
    <property type="entry name" value="Alpha_mannosyltransferase"/>
</dbReference>
<evidence type="ECO:0000256" key="2">
    <source>
        <dbReference type="ARBA" id="ARBA00009105"/>
    </source>
</evidence>
<feature type="region of interest" description="Disordered" evidence="10">
    <location>
        <begin position="794"/>
        <end position="910"/>
    </location>
</feature>
<reference evidence="12 13" key="1">
    <citation type="submission" date="2023-09" db="EMBL/GenBank/DDBJ databases">
        <title>Pangenome analysis of Batrachochytrium dendrobatidis and related Chytrids.</title>
        <authorList>
            <person name="Yacoub M.N."/>
            <person name="Stajich J.E."/>
            <person name="James T.Y."/>
        </authorList>
    </citation>
    <scope>NUCLEOTIDE SEQUENCE [LARGE SCALE GENOMIC DNA]</scope>
    <source>
        <strain evidence="12 13">JEL0888</strain>
    </source>
</reference>
<gene>
    <name evidence="12" type="ORF">HK105_207716</name>
</gene>
<keyword evidence="13" id="KW-1185">Reference proteome</keyword>
<feature type="compositionally biased region" description="Low complexity" evidence="10">
    <location>
        <begin position="509"/>
        <end position="552"/>
    </location>
</feature>
<evidence type="ECO:0000256" key="6">
    <source>
        <dbReference type="ARBA" id="ARBA00022968"/>
    </source>
</evidence>
<comment type="similarity">
    <text evidence="2">Belongs to the MNN1/MNT family.</text>
</comment>
<dbReference type="Proteomes" id="UP001527925">
    <property type="component" value="Unassembled WGS sequence"/>
</dbReference>
<feature type="compositionally biased region" description="Low complexity" evidence="10">
    <location>
        <begin position="435"/>
        <end position="453"/>
    </location>
</feature>
<evidence type="ECO:0000313" key="12">
    <source>
        <dbReference type="EMBL" id="KAL2912829.1"/>
    </source>
</evidence>
<feature type="compositionally biased region" description="Polar residues" evidence="10">
    <location>
        <begin position="499"/>
        <end position="508"/>
    </location>
</feature>
<evidence type="ECO:0000256" key="1">
    <source>
        <dbReference type="ARBA" id="ARBA00004606"/>
    </source>
</evidence>
<keyword evidence="3" id="KW-0328">Glycosyltransferase</keyword>
<dbReference type="EMBL" id="JADGIZ020000057">
    <property type="protein sequence ID" value="KAL2912829.1"/>
    <property type="molecule type" value="Genomic_DNA"/>
</dbReference>
<evidence type="ECO:0000256" key="10">
    <source>
        <dbReference type="SAM" id="MobiDB-lite"/>
    </source>
</evidence>
<evidence type="ECO:0000256" key="11">
    <source>
        <dbReference type="SAM" id="Phobius"/>
    </source>
</evidence>
<feature type="compositionally biased region" description="Low complexity" evidence="10">
    <location>
        <begin position="947"/>
        <end position="961"/>
    </location>
</feature>
<feature type="region of interest" description="Disordered" evidence="10">
    <location>
        <begin position="488"/>
        <end position="563"/>
    </location>
</feature>
<accession>A0ABR4N020</accession>
<evidence type="ECO:0000256" key="7">
    <source>
        <dbReference type="ARBA" id="ARBA00022989"/>
    </source>
</evidence>